<feature type="domain" description="RING-type" evidence="2">
    <location>
        <begin position="172"/>
        <end position="211"/>
    </location>
</feature>
<dbReference type="PANTHER" id="PTHR22996">
    <property type="entry name" value="MAHOGUNIN"/>
    <property type="match status" value="1"/>
</dbReference>
<protein>
    <recommendedName>
        <fullName evidence="2">RING-type domain-containing protein</fullName>
    </recommendedName>
</protein>
<dbReference type="InterPro" id="IPR001841">
    <property type="entry name" value="Znf_RING"/>
</dbReference>
<sequence length="240" mass="26706">MGITQSIPFEEQIPNTPPTEMEEIQPDVPLVNAQIKHVVLYCIDKMTLHVSNGFLHFLIDCAIEAHLEAYTMVEGQKKILETKELPAQMQQEVSIPNISNILALTIDITKSVNANIPLTEYILIDSISVTILLTSEVPKISSQQFHIGDVTYNSFDVFGVDSDDVTGTDNLCVICTTDPREILLLPCRHITMCAGCYEEVKERTHQCPICRTPITAAINFSRKSVASKDDATEIEIVDTK</sequence>
<evidence type="ECO:0000256" key="1">
    <source>
        <dbReference type="PROSITE-ProRule" id="PRU00175"/>
    </source>
</evidence>
<evidence type="ECO:0000259" key="2">
    <source>
        <dbReference type="PROSITE" id="PS50089"/>
    </source>
</evidence>
<name>A0ABQ0DDY1_9EUKA</name>
<gene>
    <name evidence="3" type="ORF">ENUP19_0063G0015</name>
</gene>
<accession>A0ABQ0DDY1</accession>
<dbReference type="EMBL" id="BAAFRS010000063">
    <property type="protein sequence ID" value="GAB1221060.1"/>
    <property type="molecule type" value="Genomic_DNA"/>
</dbReference>
<dbReference type="InterPro" id="IPR045194">
    <property type="entry name" value="MGRN1/RNF157-like"/>
</dbReference>
<keyword evidence="1" id="KW-0863">Zinc-finger</keyword>
<dbReference type="PROSITE" id="PS50089">
    <property type="entry name" value="ZF_RING_2"/>
    <property type="match status" value="1"/>
</dbReference>
<dbReference type="SUPFAM" id="SSF57850">
    <property type="entry name" value="RING/U-box"/>
    <property type="match status" value="1"/>
</dbReference>
<evidence type="ECO:0000313" key="4">
    <source>
        <dbReference type="Proteomes" id="UP001628156"/>
    </source>
</evidence>
<dbReference type="Pfam" id="PF13920">
    <property type="entry name" value="zf-C3HC4_3"/>
    <property type="match status" value="1"/>
</dbReference>
<keyword evidence="1" id="KW-0479">Metal-binding</keyword>
<dbReference type="PANTHER" id="PTHR22996:SF0">
    <property type="entry name" value="RE60872P-RELATED"/>
    <property type="match status" value="1"/>
</dbReference>
<dbReference type="SMART" id="SM00184">
    <property type="entry name" value="RING"/>
    <property type="match status" value="1"/>
</dbReference>
<proteinExistence type="predicted"/>
<organism evidence="3 4">
    <name type="scientific">Entamoeba nuttalli</name>
    <dbReference type="NCBI Taxonomy" id="412467"/>
    <lineage>
        <taxon>Eukaryota</taxon>
        <taxon>Amoebozoa</taxon>
        <taxon>Evosea</taxon>
        <taxon>Archamoebae</taxon>
        <taxon>Mastigamoebida</taxon>
        <taxon>Entamoebidae</taxon>
        <taxon>Entamoeba</taxon>
    </lineage>
</organism>
<dbReference type="InterPro" id="IPR013083">
    <property type="entry name" value="Znf_RING/FYVE/PHD"/>
</dbReference>
<reference evidence="3 4" key="1">
    <citation type="journal article" date="2019" name="PLoS Negl. Trop. Dis.">
        <title>Whole genome sequencing of Entamoeba nuttalli reveals mammalian host-related molecular signatures and a novel octapeptide-repeat surface protein.</title>
        <authorList>
            <person name="Tanaka M."/>
            <person name="Makiuchi T."/>
            <person name="Komiyama T."/>
            <person name="Shiina T."/>
            <person name="Osaki K."/>
            <person name="Tachibana H."/>
        </authorList>
    </citation>
    <scope>NUCLEOTIDE SEQUENCE [LARGE SCALE GENOMIC DNA]</scope>
    <source>
        <strain evidence="3 4">P19-061405</strain>
    </source>
</reference>
<keyword evidence="1" id="KW-0862">Zinc</keyword>
<evidence type="ECO:0000313" key="3">
    <source>
        <dbReference type="EMBL" id="GAB1221060.1"/>
    </source>
</evidence>
<dbReference type="Proteomes" id="UP001628156">
    <property type="component" value="Unassembled WGS sequence"/>
</dbReference>
<keyword evidence="4" id="KW-1185">Reference proteome</keyword>
<dbReference type="Gene3D" id="3.30.40.10">
    <property type="entry name" value="Zinc/RING finger domain, C3HC4 (zinc finger)"/>
    <property type="match status" value="1"/>
</dbReference>
<comment type="caution">
    <text evidence="3">The sequence shown here is derived from an EMBL/GenBank/DDBJ whole genome shotgun (WGS) entry which is preliminary data.</text>
</comment>